<dbReference type="Gene3D" id="3.90.1200.10">
    <property type="match status" value="1"/>
</dbReference>
<comment type="caution">
    <text evidence="3">The sequence shown here is derived from an EMBL/GenBank/DDBJ whole genome shotgun (WGS) entry which is preliminary data.</text>
</comment>
<feature type="domain" description="Aminoglycoside phosphotransferase" evidence="2">
    <location>
        <begin position="50"/>
        <end position="309"/>
    </location>
</feature>
<keyword evidence="4" id="KW-1185">Reference proteome</keyword>
<evidence type="ECO:0000256" key="1">
    <source>
        <dbReference type="SAM" id="MobiDB-lite"/>
    </source>
</evidence>
<dbReference type="PANTHER" id="PTHR21310">
    <property type="entry name" value="AMINOGLYCOSIDE PHOSPHOTRANSFERASE-RELATED-RELATED"/>
    <property type="match status" value="1"/>
</dbReference>
<feature type="compositionally biased region" description="Acidic residues" evidence="1">
    <location>
        <begin position="332"/>
        <end position="347"/>
    </location>
</feature>
<accession>A0AAN6SMQ3</accession>
<dbReference type="Gene3D" id="3.30.200.20">
    <property type="entry name" value="Phosphorylase Kinase, domain 1"/>
    <property type="match status" value="1"/>
</dbReference>
<proteinExistence type="predicted"/>
<name>A0AAN6SMQ3_9PEZI</name>
<dbReference type="EMBL" id="MU854574">
    <property type="protein sequence ID" value="KAK4032805.1"/>
    <property type="molecule type" value="Genomic_DNA"/>
</dbReference>
<dbReference type="InterPro" id="IPR011009">
    <property type="entry name" value="Kinase-like_dom_sf"/>
</dbReference>
<dbReference type="SUPFAM" id="SSF56112">
    <property type="entry name" value="Protein kinase-like (PK-like)"/>
    <property type="match status" value="1"/>
</dbReference>
<feature type="region of interest" description="Disordered" evidence="1">
    <location>
        <begin position="319"/>
        <end position="347"/>
    </location>
</feature>
<gene>
    <name evidence="3" type="ORF">C8A01DRAFT_50488</name>
</gene>
<dbReference type="PANTHER" id="PTHR21310:SF13">
    <property type="entry name" value="AMINOGLYCOSIDE PHOSPHOTRANSFERASE DOMAIN-CONTAINING PROTEIN"/>
    <property type="match status" value="1"/>
</dbReference>
<sequence>MASTPRDGLKWDTNRIYPTPCWAREPQLDAIAQVAREALALGHEDRCQVTFYAEGCFNKVYMVETSRGRSLMRVALPVDPGYKTRGEVTTLRWIRRMTHVPVPKVIAFDDTQNNAIGFEWILMELMPGVSAYKRWRKMTMADKIWFTEQVAEFQSQLFRHSLEDAKFQSIGTLSSADQGSEPTHGNPKPGRIVANMFFMENHFNYDVPRGPFRSSHDWLSACLALMRQEATETLENDDDEDNREDAEDLLHLATGLTTLLPNIFPRLQDPPERTALWHDDLSVWNILVDDDGKITAIIDWESASCKPLWVVAEMPEFLTDPTREEEPIRDEYGDDSNNTEEDDDLDDEGKTDLYWIHLMEYDQTQLRKIYTAKMKELWPQWEIEATHGSLKSDFHRAVRMCDSGWFNGQVEDWIDDMEEGTYPRLRDVLHPNNSNSN</sequence>
<dbReference type="Pfam" id="PF01636">
    <property type="entry name" value="APH"/>
    <property type="match status" value="1"/>
</dbReference>
<dbReference type="InterPro" id="IPR002575">
    <property type="entry name" value="Aminoglycoside_PTrfase"/>
</dbReference>
<evidence type="ECO:0000313" key="4">
    <source>
        <dbReference type="Proteomes" id="UP001303115"/>
    </source>
</evidence>
<evidence type="ECO:0000313" key="3">
    <source>
        <dbReference type="EMBL" id="KAK4032805.1"/>
    </source>
</evidence>
<protein>
    <submittedName>
        <fullName evidence="3">Altered inheritance of mitochondria protein 9, mitochondrial</fullName>
    </submittedName>
</protein>
<dbReference type="Proteomes" id="UP001303115">
    <property type="component" value="Unassembled WGS sequence"/>
</dbReference>
<feature type="compositionally biased region" description="Basic and acidic residues" evidence="1">
    <location>
        <begin position="321"/>
        <end position="331"/>
    </location>
</feature>
<dbReference type="AlphaFoldDB" id="A0AAN6SMQ3"/>
<organism evidence="3 4">
    <name type="scientific">Parachaetomium inaequale</name>
    <dbReference type="NCBI Taxonomy" id="2588326"/>
    <lineage>
        <taxon>Eukaryota</taxon>
        <taxon>Fungi</taxon>
        <taxon>Dikarya</taxon>
        <taxon>Ascomycota</taxon>
        <taxon>Pezizomycotina</taxon>
        <taxon>Sordariomycetes</taxon>
        <taxon>Sordariomycetidae</taxon>
        <taxon>Sordariales</taxon>
        <taxon>Chaetomiaceae</taxon>
        <taxon>Parachaetomium</taxon>
    </lineage>
</organism>
<evidence type="ECO:0000259" key="2">
    <source>
        <dbReference type="Pfam" id="PF01636"/>
    </source>
</evidence>
<dbReference type="InterPro" id="IPR051678">
    <property type="entry name" value="AGP_Transferase"/>
</dbReference>
<reference evidence="4" key="1">
    <citation type="journal article" date="2023" name="Mol. Phylogenet. Evol.">
        <title>Genome-scale phylogeny and comparative genomics of the fungal order Sordariales.</title>
        <authorList>
            <person name="Hensen N."/>
            <person name="Bonometti L."/>
            <person name="Westerberg I."/>
            <person name="Brannstrom I.O."/>
            <person name="Guillou S."/>
            <person name="Cros-Aarteil S."/>
            <person name="Calhoun S."/>
            <person name="Haridas S."/>
            <person name="Kuo A."/>
            <person name="Mondo S."/>
            <person name="Pangilinan J."/>
            <person name="Riley R."/>
            <person name="LaButti K."/>
            <person name="Andreopoulos B."/>
            <person name="Lipzen A."/>
            <person name="Chen C."/>
            <person name="Yan M."/>
            <person name="Daum C."/>
            <person name="Ng V."/>
            <person name="Clum A."/>
            <person name="Steindorff A."/>
            <person name="Ohm R.A."/>
            <person name="Martin F."/>
            <person name="Silar P."/>
            <person name="Natvig D.O."/>
            <person name="Lalanne C."/>
            <person name="Gautier V."/>
            <person name="Ament-Velasquez S.L."/>
            <person name="Kruys A."/>
            <person name="Hutchinson M.I."/>
            <person name="Powell A.J."/>
            <person name="Barry K."/>
            <person name="Miller A.N."/>
            <person name="Grigoriev I.V."/>
            <person name="Debuchy R."/>
            <person name="Gladieux P."/>
            <person name="Hiltunen Thoren M."/>
            <person name="Johannesson H."/>
        </authorList>
    </citation>
    <scope>NUCLEOTIDE SEQUENCE [LARGE SCALE GENOMIC DNA]</scope>
    <source>
        <strain evidence="4">CBS 284.82</strain>
    </source>
</reference>